<dbReference type="EMBL" id="JBBWWQ010000015">
    <property type="protein sequence ID" value="KAK8928919.1"/>
    <property type="molecule type" value="Genomic_DNA"/>
</dbReference>
<name>A0AAP0G058_9ASPA</name>
<reference evidence="1 2" key="1">
    <citation type="journal article" date="2022" name="Nat. Plants">
        <title>Genomes of leafy and leafless Platanthera orchids illuminate the evolution of mycoheterotrophy.</title>
        <authorList>
            <person name="Li M.H."/>
            <person name="Liu K.W."/>
            <person name="Li Z."/>
            <person name="Lu H.C."/>
            <person name="Ye Q.L."/>
            <person name="Zhang D."/>
            <person name="Wang J.Y."/>
            <person name="Li Y.F."/>
            <person name="Zhong Z.M."/>
            <person name="Liu X."/>
            <person name="Yu X."/>
            <person name="Liu D.K."/>
            <person name="Tu X.D."/>
            <person name="Liu B."/>
            <person name="Hao Y."/>
            <person name="Liao X.Y."/>
            <person name="Jiang Y.T."/>
            <person name="Sun W.H."/>
            <person name="Chen J."/>
            <person name="Chen Y.Q."/>
            <person name="Ai Y."/>
            <person name="Zhai J.W."/>
            <person name="Wu S.S."/>
            <person name="Zhou Z."/>
            <person name="Hsiao Y.Y."/>
            <person name="Wu W.L."/>
            <person name="Chen Y.Y."/>
            <person name="Lin Y.F."/>
            <person name="Hsu J.L."/>
            <person name="Li C.Y."/>
            <person name="Wang Z.W."/>
            <person name="Zhao X."/>
            <person name="Zhong W.Y."/>
            <person name="Ma X.K."/>
            <person name="Ma L."/>
            <person name="Huang J."/>
            <person name="Chen G.Z."/>
            <person name="Huang M.Z."/>
            <person name="Huang L."/>
            <person name="Peng D.H."/>
            <person name="Luo Y.B."/>
            <person name="Zou S.Q."/>
            <person name="Chen S.P."/>
            <person name="Lan S."/>
            <person name="Tsai W.C."/>
            <person name="Van de Peer Y."/>
            <person name="Liu Z.J."/>
        </authorList>
    </citation>
    <scope>NUCLEOTIDE SEQUENCE [LARGE SCALE GENOMIC DNA]</scope>
    <source>
        <strain evidence="1">Lor287</strain>
    </source>
</reference>
<evidence type="ECO:0000313" key="2">
    <source>
        <dbReference type="Proteomes" id="UP001418222"/>
    </source>
</evidence>
<keyword evidence="2" id="KW-1185">Reference proteome</keyword>
<dbReference type="Proteomes" id="UP001418222">
    <property type="component" value="Unassembled WGS sequence"/>
</dbReference>
<sequence length="319" mass="34638">MERAKHVTSTFRALWVRREHCECVVSRECAESVLSLGARREFGGENNTDHSSLGLQVDCIQQITPLKPALFCVQLGNDVTTSIEGRGIVATQIHTGEIKHITENDVLSSSVCPHRCIHRVSVTYRYRIRIRYGYTAFGANPSSSHHPYSLREAAVMAKSSANALFIFLLALFILSQETQAAHHSSPAPEPAAHEQGQALPMNVRGGAVAGARQRRTKSRACSSARSVALPASACRRELTGISNSAPVITTGKLEEGDQNVLELIISSTINFLKLGASKERRGGGIFRFLSWPGGYVLGGRRLKPNTGIVPVPPFEVLAS</sequence>
<protein>
    <submittedName>
        <fullName evidence="1">Uncharacterized protein</fullName>
    </submittedName>
</protein>
<comment type="caution">
    <text evidence="1">The sequence shown here is derived from an EMBL/GenBank/DDBJ whole genome shotgun (WGS) entry which is preliminary data.</text>
</comment>
<evidence type="ECO:0000313" key="1">
    <source>
        <dbReference type="EMBL" id="KAK8928919.1"/>
    </source>
</evidence>
<organism evidence="1 2">
    <name type="scientific">Platanthera zijinensis</name>
    <dbReference type="NCBI Taxonomy" id="2320716"/>
    <lineage>
        <taxon>Eukaryota</taxon>
        <taxon>Viridiplantae</taxon>
        <taxon>Streptophyta</taxon>
        <taxon>Embryophyta</taxon>
        <taxon>Tracheophyta</taxon>
        <taxon>Spermatophyta</taxon>
        <taxon>Magnoliopsida</taxon>
        <taxon>Liliopsida</taxon>
        <taxon>Asparagales</taxon>
        <taxon>Orchidaceae</taxon>
        <taxon>Orchidoideae</taxon>
        <taxon>Orchideae</taxon>
        <taxon>Orchidinae</taxon>
        <taxon>Platanthera</taxon>
    </lineage>
</organism>
<dbReference type="AlphaFoldDB" id="A0AAP0G058"/>
<gene>
    <name evidence="1" type="ORF">KSP39_PZI017567</name>
</gene>
<accession>A0AAP0G058</accession>
<proteinExistence type="predicted"/>